<name>A0ACB7YQ53_9ERIC</name>
<proteinExistence type="predicted"/>
<organism evidence="1 2">
    <name type="scientific">Vaccinium darrowii</name>
    <dbReference type="NCBI Taxonomy" id="229202"/>
    <lineage>
        <taxon>Eukaryota</taxon>
        <taxon>Viridiplantae</taxon>
        <taxon>Streptophyta</taxon>
        <taxon>Embryophyta</taxon>
        <taxon>Tracheophyta</taxon>
        <taxon>Spermatophyta</taxon>
        <taxon>Magnoliopsida</taxon>
        <taxon>eudicotyledons</taxon>
        <taxon>Gunneridae</taxon>
        <taxon>Pentapetalae</taxon>
        <taxon>asterids</taxon>
        <taxon>Ericales</taxon>
        <taxon>Ericaceae</taxon>
        <taxon>Vaccinioideae</taxon>
        <taxon>Vaccinieae</taxon>
        <taxon>Vaccinium</taxon>
    </lineage>
</organism>
<keyword evidence="2" id="KW-1185">Reference proteome</keyword>
<protein>
    <submittedName>
        <fullName evidence="1">Uncharacterized protein</fullName>
    </submittedName>
</protein>
<evidence type="ECO:0000313" key="1">
    <source>
        <dbReference type="EMBL" id="KAH7855267.1"/>
    </source>
</evidence>
<accession>A0ACB7YQ53</accession>
<sequence length="89" mass="9623">MREFEVVKLEGRAQNELRIGHSTAVMVGTGVGASHGALIKGDQALESAHKANSEHPLATAIVECAKKFREDEENPAWPEAQDFKSIGSH</sequence>
<reference evidence="1 2" key="1">
    <citation type="journal article" date="2021" name="Hortic Res">
        <title>High-quality reference genome and annotation aids understanding of berry development for evergreen blueberry (Vaccinium darrowii).</title>
        <authorList>
            <person name="Yu J."/>
            <person name="Hulse-Kemp A.M."/>
            <person name="Babiker E."/>
            <person name="Staton M."/>
        </authorList>
    </citation>
    <scope>NUCLEOTIDE SEQUENCE [LARGE SCALE GENOMIC DNA]</scope>
    <source>
        <strain evidence="2">cv. NJ 8807/NJ 8810</strain>
        <tissue evidence="1">Young leaf</tissue>
    </source>
</reference>
<dbReference type="EMBL" id="CM037161">
    <property type="protein sequence ID" value="KAH7855267.1"/>
    <property type="molecule type" value="Genomic_DNA"/>
</dbReference>
<evidence type="ECO:0000313" key="2">
    <source>
        <dbReference type="Proteomes" id="UP000828048"/>
    </source>
</evidence>
<comment type="caution">
    <text evidence="1">The sequence shown here is derived from an EMBL/GenBank/DDBJ whole genome shotgun (WGS) entry which is preliminary data.</text>
</comment>
<dbReference type="Proteomes" id="UP000828048">
    <property type="component" value="Chromosome 11"/>
</dbReference>
<gene>
    <name evidence="1" type="ORF">Vadar_023072</name>
</gene>